<dbReference type="PANTHER" id="PTHR11236:SF48">
    <property type="entry name" value="ISOCHORISMATE SYNTHASE MENF"/>
    <property type="match status" value="1"/>
</dbReference>
<dbReference type="GO" id="GO:0046872">
    <property type="term" value="F:metal ion binding"/>
    <property type="evidence" value="ECO:0007669"/>
    <property type="project" value="UniProtKB-KW"/>
</dbReference>
<dbReference type="KEGG" id="cinf:CINF_0033"/>
<keyword evidence="3" id="KW-0460">Magnesium</keyword>
<evidence type="ECO:0000313" key="7">
    <source>
        <dbReference type="Proteomes" id="UP000509414"/>
    </source>
</evidence>
<dbReference type="InterPro" id="IPR019999">
    <property type="entry name" value="Anth_synth_I-like"/>
</dbReference>
<dbReference type="AlphaFoldDB" id="A0A7H9CH73"/>
<dbReference type="InterPro" id="IPR015890">
    <property type="entry name" value="Chorismate_C"/>
</dbReference>
<proteinExistence type="predicted"/>
<gene>
    <name evidence="6" type="primary">trpE</name>
    <name evidence="6" type="ORF">CINF_0033</name>
</gene>
<dbReference type="InterPro" id="IPR005801">
    <property type="entry name" value="ADC_synthase"/>
</dbReference>
<dbReference type="Pfam" id="PF00425">
    <property type="entry name" value="Chorismate_bind"/>
    <property type="match status" value="1"/>
</dbReference>
<dbReference type="Proteomes" id="UP000509414">
    <property type="component" value="Chromosome"/>
</dbReference>
<dbReference type="PRINTS" id="PR00095">
    <property type="entry name" value="ANTSNTHASEI"/>
</dbReference>
<sequence length="427" mass="48667">MLLAQPLFYFKHLLKIWPNSYLAEDGEQIIIGIDCAYLSGDDLNELKAKLNESAKEFNQSDDLKFAWFAGLFGLLSYEAVYKFEKLGDKKPALYKMPVYCYAKASAYLYYDKHSKIYECLGDQKYFKDLQNLQNPKINEQDSIFCEILSDLDAQKQHFKSIIEEAKEYIKSGDIFQVVLSKTLHLYSNLDPLVFYECLKNQNPSHYMYYYPTPFGIVAGSSPELVMKIKGDEIFVSPIAGTRARGIDANDDERLAQDLLNDEKELAEHKMLVDLARNDVGKFAVAGSVRVKDLMHIERFESVMHIVSDVYAKKDKKFDNFDVLSVVFPAGTLSGSPKIRAMQIINELETHARGIYGGGIGFWHFNGDMQMAILIRSAMFKARENAYDVYIGAGAGIVYDSDANAEYIEICNKRKSCQKIFTQFVKNK</sequence>
<dbReference type="GO" id="GO:0000162">
    <property type="term" value="P:L-tryptophan biosynthetic process"/>
    <property type="evidence" value="ECO:0007669"/>
    <property type="project" value="TreeGrafter"/>
</dbReference>
<name>A0A7H9CH73_9BACT</name>
<dbReference type="EC" id="4.1.3.27" evidence="6"/>
<comment type="cofactor">
    <cofactor evidence="1">
        <name>Mg(2+)</name>
        <dbReference type="ChEBI" id="CHEBI:18420"/>
    </cofactor>
</comment>
<reference evidence="6 7" key="1">
    <citation type="submission" date="2020-02" db="EMBL/GenBank/DDBJ databases">
        <title>Complete genome sequence of the novel Campylobacter species Candidatus Campylobacter infans.</title>
        <authorList>
            <person name="Duim B."/>
            <person name="Zomer A."/>
            <person name="van der Graaf L."/>
            <person name="Wagenaar J."/>
        </authorList>
    </citation>
    <scope>NUCLEOTIDE SEQUENCE [LARGE SCALE GENOMIC DNA]</scope>
    <source>
        <strain evidence="6 7">19S00001</strain>
    </source>
</reference>
<keyword evidence="7" id="KW-1185">Reference proteome</keyword>
<keyword evidence="2" id="KW-0479">Metal-binding</keyword>
<protein>
    <submittedName>
        <fullName evidence="6">Anthranilate synthase component I</fullName>
        <ecNumber evidence="6">4.1.3.27</ecNumber>
    </submittedName>
</protein>
<dbReference type="SUPFAM" id="SSF56322">
    <property type="entry name" value="ADC synthase"/>
    <property type="match status" value="1"/>
</dbReference>
<evidence type="ECO:0000259" key="5">
    <source>
        <dbReference type="Pfam" id="PF00425"/>
    </source>
</evidence>
<organism evidence="6 7">
    <name type="scientific">Candidatus Campylobacter infans</name>
    <dbReference type="NCBI Taxonomy" id="2561898"/>
    <lineage>
        <taxon>Bacteria</taxon>
        <taxon>Pseudomonadati</taxon>
        <taxon>Campylobacterota</taxon>
        <taxon>Epsilonproteobacteria</taxon>
        <taxon>Campylobacterales</taxon>
        <taxon>Campylobacteraceae</taxon>
        <taxon>Campylobacter</taxon>
    </lineage>
</organism>
<evidence type="ECO:0000256" key="3">
    <source>
        <dbReference type="ARBA" id="ARBA00022842"/>
    </source>
</evidence>
<dbReference type="GO" id="GO:0004049">
    <property type="term" value="F:anthranilate synthase activity"/>
    <property type="evidence" value="ECO:0007669"/>
    <property type="project" value="UniProtKB-EC"/>
</dbReference>
<evidence type="ECO:0000256" key="2">
    <source>
        <dbReference type="ARBA" id="ARBA00022723"/>
    </source>
</evidence>
<dbReference type="EMBL" id="CP049075">
    <property type="protein sequence ID" value="QLI04588.1"/>
    <property type="molecule type" value="Genomic_DNA"/>
</dbReference>
<accession>A0A7H9CH73</accession>
<evidence type="ECO:0000313" key="6">
    <source>
        <dbReference type="EMBL" id="QLI04588.1"/>
    </source>
</evidence>
<dbReference type="PANTHER" id="PTHR11236">
    <property type="entry name" value="AMINOBENZOATE/ANTHRANILATE SYNTHASE"/>
    <property type="match status" value="1"/>
</dbReference>
<evidence type="ECO:0000256" key="1">
    <source>
        <dbReference type="ARBA" id="ARBA00001946"/>
    </source>
</evidence>
<keyword evidence="4 6" id="KW-0456">Lyase</keyword>
<dbReference type="Gene3D" id="3.60.120.10">
    <property type="entry name" value="Anthranilate synthase"/>
    <property type="match status" value="1"/>
</dbReference>
<feature type="domain" description="Chorismate-utilising enzyme C-terminal" evidence="5">
    <location>
        <begin position="155"/>
        <end position="412"/>
    </location>
</feature>
<dbReference type="RefSeq" id="WP_179975298.1">
    <property type="nucleotide sequence ID" value="NZ_CP049075.1"/>
</dbReference>
<evidence type="ECO:0000256" key="4">
    <source>
        <dbReference type="ARBA" id="ARBA00023239"/>
    </source>
</evidence>